<keyword evidence="2" id="KW-1185">Reference proteome</keyword>
<gene>
    <name evidence="1" type="ORF">GCM10023210_09750</name>
</gene>
<proteinExistence type="predicted"/>
<comment type="caution">
    <text evidence="1">The sequence shown here is derived from an EMBL/GenBank/DDBJ whole genome shotgun (WGS) entry which is preliminary data.</text>
</comment>
<accession>A0ABP9M2D8</accession>
<evidence type="ECO:0000313" key="1">
    <source>
        <dbReference type="EMBL" id="GAA5087098.1"/>
    </source>
</evidence>
<protein>
    <submittedName>
        <fullName evidence="1">Uncharacterized protein</fullName>
    </submittedName>
</protein>
<dbReference type="Proteomes" id="UP001500353">
    <property type="component" value="Unassembled WGS sequence"/>
</dbReference>
<name>A0ABP9M2D8_9FLAO</name>
<dbReference type="EMBL" id="BAABHX010000001">
    <property type="protein sequence ID" value="GAA5087098.1"/>
    <property type="molecule type" value="Genomic_DNA"/>
</dbReference>
<evidence type="ECO:0000313" key="2">
    <source>
        <dbReference type="Proteomes" id="UP001500353"/>
    </source>
</evidence>
<sequence>MFDKINFFIPINISHFGNDESITIGNLKLDYNKMDGRVYYETYYKKMRFRLTEIGLGISNSVSQIIYGHNAFDLNYLEFKQTILEICNKINCTKAELIVKSFEFGLTVQTYMKTEKVLLKLQSHKKSSGKQEFRRTKLTGVKFYHCDYELKFYDKAHVEKIETRHNILEGNHLRIEMMFRKKHFPNGIKTAEDLCKIENINQIYKMLMKEWDAVVKIPVVNHEKLSKEEIHKIYAILSSAYQADRLDYVSRAAVRKEQQRFKDELQTIGDFSIFNEITNAFAEKFTSLMNVP</sequence>
<organism evidence="1 2">
    <name type="scientific">Chryseobacterium ginsengisoli</name>
    <dbReference type="NCBI Taxonomy" id="363853"/>
    <lineage>
        <taxon>Bacteria</taxon>
        <taxon>Pseudomonadati</taxon>
        <taxon>Bacteroidota</taxon>
        <taxon>Flavobacteriia</taxon>
        <taxon>Flavobacteriales</taxon>
        <taxon>Weeksellaceae</taxon>
        <taxon>Chryseobacterium group</taxon>
        <taxon>Chryseobacterium</taxon>
    </lineage>
</organism>
<reference evidence="2" key="1">
    <citation type="journal article" date="2019" name="Int. J. Syst. Evol. Microbiol.">
        <title>The Global Catalogue of Microorganisms (GCM) 10K type strain sequencing project: providing services to taxonomists for standard genome sequencing and annotation.</title>
        <authorList>
            <consortium name="The Broad Institute Genomics Platform"/>
            <consortium name="The Broad Institute Genome Sequencing Center for Infectious Disease"/>
            <person name="Wu L."/>
            <person name="Ma J."/>
        </authorList>
    </citation>
    <scope>NUCLEOTIDE SEQUENCE [LARGE SCALE GENOMIC DNA]</scope>
    <source>
        <strain evidence="2">JCM 18019</strain>
    </source>
</reference>